<feature type="transmembrane region" description="Helical" evidence="2">
    <location>
        <begin position="34"/>
        <end position="55"/>
    </location>
</feature>
<feature type="region of interest" description="Disordered" evidence="1">
    <location>
        <begin position="1"/>
        <end position="21"/>
    </location>
</feature>
<sequence>MGHSVKSDDVESQLPSDVERITPPPQCGIFGSMLIRLVLGVLLLGAGVVAVYYSIEVHSDGNSEEGETDDSAVFFTLRHVQSCPTGGVITREFLKGEDGNGVANHESTKVSSVWIQDDDKSRLYYSIGTQNKSDWEKSFYVLSDHTLLVDNTGCCRHESSYTDFIDYFGLSTLVLMRSEDISIEEEDKYVSVNLFQGEPTPRANP</sequence>
<evidence type="ECO:0000313" key="3">
    <source>
        <dbReference type="Proteomes" id="UP000492821"/>
    </source>
</evidence>
<organism evidence="3 4">
    <name type="scientific">Panagrellus redivivus</name>
    <name type="common">Microworm</name>
    <dbReference type="NCBI Taxonomy" id="6233"/>
    <lineage>
        <taxon>Eukaryota</taxon>
        <taxon>Metazoa</taxon>
        <taxon>Ecdysozoa</taxon>
        <taxon>Nematoda</taxon>
        <taxon>Chromadorea</taxon>
        <taxon>Rhabditida</taxon>
        <taxon>Tylenchina</taxon>
        <taxon>Panagrolaimomorpha</taxon>
        <taxon>Panagrolaimoidea</taxon>
        <taxon>Panagrolaimidae</taxon>
        <taxon>Panagrellus</taxon>
    </lineage>
</organism>
<evidence type="ECO:0000313" key="4">
    <source>
        <dbReference type="WBParaSite" id="Pan_g9415.t1"/>
    </source>
</evidence>
<reference evidence="4" key="2">
    <citation type="submission" date="2020-10" db="UniProtKB">
        <authorList>
            <consortium name="WormBaseParasite"/>
        </authorList>
    </citation>
    <scope>IDENTIFICATION</scope>
</reference>
<keyword evidence="2" id="KW-0472">Membrane</keyword>
<accession>A0A7E4WDM8</accession>
<proteinExistence type="predicted"/>
<keyword evidence="2" id="KW-0812">Transmembrane</keyword>
<dbReference type="AlphaFoldDB" id="A0A7E4WDM8"/>
<dbReference type="Proteomes" id="UP000492821">
    <property type="component" value="Unassembled WGS sequence"/>
</dbReference>
<reference evidence="3" key="1">
    <citation type="journal article" date="2013" name="Genetics">
        <title>The draft genome and transcriptome of Panagrellus redivivus are shaped by the harsh demands of a free-living lifestyle.</title>
        <authorList>
            <person name="Srinivasan J."/>
            <person name="Dillman A.R."/>
            <person name="Macchietto M.G."/>
            <person name="Heikkinen L."/>
            <person name="Lakso M."/>
            <person name="Fracchia K.M."/>
            <person name="Antoshechkin I."/>
            <person name="Mortazavi A."/>
            <person name="Wong G."/>
            <person name="Sternberg P.W."/>
        </authorList>
    </citation>
    <scope>NUCLEOTIDE SEQUENCE [LARGE SCALE GENOMIC DNA]</scope>
    <source>
        <strain evidence="3">MT8872</strain>
    </source>
</reference>
<keyword evidence="3" id="KW-1185">Reference proteome</keyword>
<protein>
    <submittedName>
        <fullName evidence="4">DUF4792 domain-containing protein</fullName>
    </submittedName>
</protein>
<evidence type="ECO:0000256" key="1">
    <source>
        <dbReference type="SAM" id="MobiDB-lite"/>
    </source>
</evidence>
<dbReference type="WBParaSite" id="Pan_g9415.t1">
    <property type="protein sequence ID" value="Pan_g9415.t1"/>
    <property type="gene ID" value="Pan_g9415"/>
</dbReference>
<name>A0A7E4WDM8_PANRE</name>
<keyword evidence="2" id="KW-1133">Transmembrane helix</keyword>
<evidence type="ECO:0000256" key="2">
    <source>
        <dbReference type="SAM" id="Phobius"/>
    </source>
</evidence>